<name>A0ACB5TCK8_AMBMO</name>
<evidence type="ECO:0000313" key="2">
    <source>
        <dbReference type="Proteomes" id="UP001165064"/>
    </source>
</evidence>
<comment type="caution">
    <text evidence="1">The sequence shown here is derived from an EMBL/GenBank/DDBJ whole genome shotgun (WGS) entry which is preliminary data.</text>
</comment>
<gene>
    <name evidence="1" type="ORF">Amon02_000771500</name>
</gene>
<proteinExistence type="predicted"/>
<organism evidence="1 2">
    <name type="scientific">Ambrosiozyma monospora</name>
    <name type="common">Yeast</name>
    <name type="synonym">Endomycopsis monosporus</name>
    <dbReference type="NCBI Taxonomy" id="43982"/>
    <lineage>
        <taxon>Eukaryota</taxon>
        <taxon>Fungi</taxon>
        <taxon>Dikarya</taxon>
        <taxon>Ascomycota</taxon>
        <taxon>Saccharomycotina</taxon>
        <taxon>Pichiomycetes</taxon>
        <taxon>Pichiales</taxon>
        <taxon>Pichiaceae</taxon>
        <taxon>Ambrosiozyma</taxon>
    </lineage>
</organism>
<protein>
    <submittedName>
        <fullName evidence="1">Unnamed protein product</fullName>
    </submittedName>
</protein>
<reference evidence="1" key="1">
    <citation type="submission" date="2023-04" db="EMBL/GenBank/DDBJ databases">
        <title>Ambrosiozyma monospora NBRC 10751.</title>
        <authorList>
            <person name="Ichikawa N."/>
            <person name="Sato H."/>
            <person name="Tonouchi N."/>
        </authorList>
    </citation>
    <scope>NUCLEOTIDE SEQUENCE</scope>
    <source>
        <strain evidence="1">NBRC 10751</strain>
    </source>
</reference>
<dbReference type="EMBL" id="BSXS01006526">
    <property type="protein sequence ID" value="GME85657.1"/>
    <property type="molecule type" value="Genomic_DNA"/>
</dbReference>
<evidence type="ECO:0000313" key="1">
    <source>
        <dbReference type="EMBL" id="GME85657.1"/>
    </source>
</evidence>
<keyword evidence="2" id="KW-1185">Reference proteome</keyword>
<accession>A0ACB5TCK8</accession>
<dbReference type="Proteomes" id="UP001165064">
    <property type="component" value="Unassembled WGS sequence"/>
</dbReference>
<sequence>MAKGWNGSIMSNESLMLIFDAMMVFLALVFISVFYPGLSFMKKRLIDEGVIGSDVDGLAVSIIFQSKEKGLKFEKPRKSDELTES</sequence>